<reference evidence="1" key="1">
    <citation type="journal article" date="2017" name="Nature">
        <title>The sunflower genome provides insights into oil metabolism, flowering and Asterid evolution.</title>
        <authorList>
            <person name="Badouin H."/>
            <person name="Gouzy J."/>
            <person name="Grassa C.J."/>
            <person name="Murat F."/>
            <person name="Staton S.E."/>
            <person name="Cottret L."/>
            <person name="Lelandais-Briere C."/>
            <person name="Owens G.L."/>
            <person name="Carrere S."/>
            <person name="Mayjonade B."/>
            <person name="Legrand L."/>
            <person name="Gill N."/>
            <person name="Kane N.C."/>
            <person name="Bowers J.E."/>
            <person name="Hubner S."/>
            <person name="Bellec A."/>
            <person name="Berard A."/>
            <person name="Berges H."/>
            <person name="Blanchet N."/>
            <person name="Boniface M.C."/>
            <person name="Brunel D."/>
            <person name="Catrice O."/>
            <person name="Chaidir N."/>
            <person name="Claudel C."/>
            <person name="Donnadieu C."/>
            <person name="Faraut T."/>
            <person name="Fievet G."/>
            <person name="Helmstetter N."/>
            <person name="King M."/>
            <person name="Knapp S.J."/>
            <person name="Lai Z."/>
            <person name="Le Paslier M.C."/>
            <person name="Lippi Y."/>
            <person name="Lorenzon L."/>
            <person name="Mandel J.R."/>
            <person name="Marage G."/>
            <person name="Marchand G."/>
            <person name="Marquand E."/>
            <person name="Bret-Mestries E."/>
            <person name="Morien E."/>
            <person name="Nambeesan S."/>
            <person name="Nguyen T."/>
            <person name="Pegot-Espagnet P."/>
            <person name="Pouilly N."/>
            <person name="Raftis F."/>
            <person name="Sallet E."/>
            <person name="Schiex T."/>
            <person name="Thomas J."/>
            <person name="Vandecasteele C."/>
            <person name="Vares D."/>
            <person name="Vear F."/>
            <person name="Vautrin S."/>
            <person name="Crespi M."/>
            <person name="Mangin B."/>
            <person name="Burke J.M."/>
            <person name="Salse J."/>
            <person name="Munos S."/>
            <person name="Vincourt P."/>
            <person name="Rieseberg L.H."/>
            <person name="Langlade N.B."/>
        </authorList>
    </citation>
    <scope>NUCLEOTIDE SEQUENCE</scope>
    <source>
        <tissue evidence="1">Leaves</tissue>
    </source>
</reference>
<reference evidence="1" key="2">
    <citation type="submission" date="2020-06" db="EMBL/GenBank/DDBJ databases">
        <title>Helianthus annuus Genome sequencing and assembly Release 2.</title>
        <authorList>
            <person name="Gouzy J."/>
            <person name="Langlade N."/>
            <person name="Munos S."/>
        </authorList>
    </citation>
    <scope>NUCLEOTIDE SEQUENCE</scope>
    <source>
        <tissue evidence="1">Leaves</tissue>
    </source>
</reference>
<dbReference type="Proteomes" id="UP000215914">
    <property type="component" value="Unassembled WGS sequence"/>
</dbReference>
<sequence length="58" mass="6626">MRLLFRPLYSSLRPDITSMTMSFSFIGSPMIARALVYSRARVSNCVLRMYSLEEVCSA</sequence>
<organism evidence="1 2">
    <name type="scientific">Helianthus annuus</name>
    <name type="common">Common sunflower</name>
    <dbReference type="NCBI Taxonomy" id="4232"/>
    <lineage>
        <taxon>Eukaryota</taxon>
        <taxon>Viridiplantae</taxon>
        <taxon>Streptophyta</taxon>
        <taxon>Embryophyta</taxon>
        <taxon>Tracheophyta</taxon>
        <taxon>Spermatophyta</taxon>
        <taxon>Magnoliopsida</taxon>
        <taxon>eudicotyledons</taxon>
        <taxon>Gunneridae</taxon>
        <taxon>Pentapetalae</taxon>
        <taxon>asterids</taxon>
        <taxon>campanulids</taxon>
        <taxon>Asterales</taxon>
        <taxon>Asteraceae</taxon>
        <taxon>Asteroideae</taxon>
        <taxon>Heliantheae alliance</taxon>
        <taxon>Heliantheae</taxon>
        <taxon>Helianthus</taxon>
    </lineage>
</organism>
<keyword evidence="2" id="KW-1185">Reference proteome</keyword>
<protein>
    <submittedName>
        <fullName evidence="1">Uncharacterized protein</fullName>
    </submittedName>
</protein>
<dbReference type="EMBL" id="MNCJ02000319">
    <property type="protein sequence ID" value="KAF5809011.1"/>
    <property type="molecule type" value="Genomic_DNA"/>
</dbReference>
<name>A0A9K3J5Y7_HELAN</name>
<accession>A0A9K3J5Y7</accession>
<proteinExistence type="predicted"/>
<comment type="caution">
    <text evidence="1">The sequence shown here is derived from an EMBL/GenBank/DDBJ whole genome shotgun (WGS) entry which is preliminary data.</text>
</comment>
<dbReference type="Gramene" id="mRNA:HanXRQr2_Chr04g0152141">
    <property type="protein sequence ID" value="mRNA:HanXRQr2_Chr04g0152141"/>
    <property type="gene ID" value="HanXRQr2_Chr04g0152141"/>
</dbReference>
<dbReference type="AlphaFoldDB" id="A0A9K3J5Y7"/>
<gene>
    <name evidence="1" type="ORF">HanXRQr2_Chr04g0152141</name>
</gene>
<evidence type="ECO:0000313" key="1">
    <source>
        <dbReference type="EMBL" id="KAF5809011.1"/>
    </source>
</evidence>
<evidence type="ECO:0000313" key="2">
    <source>
        <dbReference type="Proteomes" id="UP000215914"/>
    </source>
</evidence>